<dbReference type="GO" id="GO:0000329">
    <property type="term" value="C:fungal-type vacuole membrane"/>
    <property type="evidence" value="ECO:0007669"/>
    <property type="project" value="InterPro"/>
</dbReference>
<dbReference type="PANTHER" id="PTHR35895:SF2">
    <property type="match status" value="1"/>
</dbReference>
<dbReference type="STRING" id="36646.A0A1V6UJT0"/>
<dbReference type="EMBL" id="MDDG01000008">
    <property type="protein sequence ID" value="OQE38293.1"/>
    <property type="molecule type" value="Genomic_DNA"/>
</dbReference>
<protein>
    <submittedName>
        <fullName evidence="2">Uncharacterized protein</fullName>
    </submittedName>
</protein>
<gene>
    <name evidence="2" type="ORF">PENCOP_c008G07531</name>
</gene>
<reference evidence="3" key="1">
    <citation type="journal article" date="2017" name="Nat. Microbiol.">
        <title>Global analysis of biosynthetic gene clusters reveals vast potential of secondary metabolite production in Penicillium species.</title>
        <authorList>
            <person name="Nielsen J.C."/>
            <person name="Grijseels S."/>
            <person name="Prigent S."/>
            <person name="Ji B."/>
            <person name="Dainat J."/>
            <person name="Nielsen K.F."/>
            <person name="Frisvad J.C."/>
            <person name="Workman M."/>
            <person name="Nielsen J."/>
        </authorList>
    </citation>
    <scope>NUCLEOTIDE SEQUENCE [LARGE SCALE GENOMIC DNA]</scope>
    <source>
        <strain evidence="3">IBT 31321</strain>
    </source>
</reference>
<accession>A0A1V6UJT0</accession>
<keyword evidence="3" id="KW-1185">Reference proteome</keyword>
<name>A0A1V6UJT0_9EURO</name>
<keyword evidence="1" id="KW-0472">Membrane</keyword>
<dbReference type="Pfam" id="PF12505">
    <property type="entry name" value="DUF3712"/>
    <property type="match status" value="1"/>
</dbReference>
<feature type="transmembrane region" description="Helical" evidence="1">
    <location>
        <begin position="168"/>
        <end position="194"/>
    </location>
</feature>
<proteinExistence type="predicted"/>
<evidence type="ECO:0000313" key="3">
    <source>
        <dbReference type="Proteomes" id="UP000191500"/>
    </source>
</evidence>
<evidence type="ECO:0000256" key="1">
    <source>
        <dbReference type="SAM" id="Phobius"/>
    </source>
</evidence>
<dbReference type="InterPro" id="IPR022185">
    <property type="entry name" value="DUF3712"/>
</dbReference>
<organism evidence="2 3">
    <name type="scientific">Penicillium coprophilum</name>
    <dbReference type="NCBI Taxonomy" id="36646"/>
    <lineage>
        <taxon>Eukaryota</taxon>
        <taxon>Fungi</taxon>
        <taxon>Dikarya</taxon>
        <taxon>Ascomycota</taxon>
        <taxon>Pezizomycotina</taxon>
        <taxon>Eurotiomycetes</taxon>
        <taxon>Eurotiomycetidae</taxon>
        <taxon>Eurotiales</taxon>
        <taxon>Aspergillaceae</taxon>
        <taxon>Penicillium</taxon>
    </lineage>
</organism>
<keyword evidence="1" id="KW-0812">Transmembrane</keyword>
<sequence>MPIISAHVNSVALLRNKPRLVADRHLLNCRSLPPPSASFAKERNAPPKSPLYSRFLAHGVPLRGTRYGVWGEGVRAIRLFDTKIHIRGILPFLTQVDIVIMGKNKDTPAYLTSDDAKYTLGIHRGPLISKHDDEGAQLAQIESVGGLSLETRKLKRTEKFQRHWKRFWCLHLLVTIIFLAIFLPVFFLVAIPAISQMVVNKSNLVLVNASVLNPRPDKIELTLLSALDLKIALPVRIEPITLNLFVRDTGAKNAWGQAKIDGKVIKGNTTLGVSKVETPLTNLDTWEEYVHNVVFEKETALSVRGVTNSYLGVLKSKVTMDKDIMSPVLDQFKKFSISDSGLVPAREDGTNLIGNATLPNPSVLTLDIGTIVLDVKSGDLVIGNATLKDVTIKPGDNVFPLTGILDIHTMIENLGKVLASQANALKTGSLALDTITRTVTWNDTLVPYYTNVMKQLTLTANVPIADLVKNTVHNLLSGNQTLTDILKSGGDTSKLLGDLSDSADDSDTASSALSDTSDLASKMKTSVAVRDMFHGAHPVKRDAIIELLASTYMKL</sequence>
<dbReference type="AlphaFoldDB" id="A0A1V6UJT0"/>
<keyword evidence="1" id="KW-1133">Transmembrane helix</keyword>
<dbReference type="Proteomes" id="UP000191500">
    <property type="component" value="Unassembled WGS sequence"/>
</dbReference>
<comment type="caution">
    <text evidence="2">The sequence shown here is derived from an EMBL/GenBank/DDBJ whole genome shotgun (WGS) entry which is preliminary data.</text>
</comment>
<evidence type="ECO:0000313" key="2">
    <source>
        <dbReference type="EMBL" id="OQE38293.1"/>
    </source>
</evidence>
<dbReference type="PANTHER" id="PTHR35895">
    <property type="entry name" value="CHROMOSOME 16, WHOLE GENOME SHOTGUN SEQUENCE"/>
    <property type="match status" value="1"/>
</dbReference>
<dbReference type="InterPro" id="IPR046368">
    <property type="entry name" value="Tag1"/>
</dbReference>